<dbReference type="InterPro" id="IPR036646">
    <property type="entry name" value="PGAM_B_sf"/>
</dbReference>
<evidence type="ECO:0000256" key="6">
    <source>
        <dbReference type="ARBA" id="ARBA00023152"/>
    </source>
</evidence>
<feature type="binding site" evidence="9 12">
    <location>
        <begin position="258"/>
        <end position="261"/>
    </location>
    <ligand>
        <name>substrate</name>
    </ligand>
</feature>
<proteinExistence type="inferred from homology"/>
<dbReference type="GO" id="GO:0006096">
    <property type="term" value="P:glycolytic process"/>
    <property type="evidence" value="ECO:0007669"/>
    <property type="project" value="UniProtKB-UniRule"/>
</dbReference>
<keyword evidence="6 9" id="KW-0324">Glycolysis</keyword>
<dbReference type="GO" id="GO:0006007">
    <property type="term" value="P:glucose catabolic process"/>
    <property type="evidence" value="ECO:0007669"/>
    <property type="project" value="InterPro"/>
</dbReference>
<dbReference type="RefSeq" id="WP_055425740.1">
    <property type="nucleotide sequence ID" value="NZ_FCOR01000008.1"/>
</dbReference>
<dbReference type="SUPFAM" id="SSF64158">
    <property type="entry name" value="2,3-Bisphosphoglycerate-independent phosphoglycerate mutase, substrate-binding domain"/>
    <property type="match status" value="1"/>
</dbReference>
<dbReference type="EC" id="5.4.2.12" evidence="9 10"/>
<dbReference type="AlphaFoldDB" id="A0A0X3AQA1"/>
<evidence type="ECO:0000256" key="13">
    <source>
        <dbReference type="PIRSR" id="PIRSR001492-3"/>
    </source>
</evidence>
<dbReference type="OrthoDB" id="9800863at2"/>
<dbReference type="Pfam" id="PF01676">
    <property type="entry name" value="Metalloenzyme"/>
    <property type="match status" value="1"/>
</dbReference>
<dbReference type="HAMAP" id="MF_01038">
    <property type="entry name" value="GpmI"/>
    <property type="match status" value="1"/>
</dbReference>
<evidence type="ECO:0000256" key="3">
    <source>
        <dbReference type="ARBA" id="ARBA00004798"/>
    </source>
</evidence>
<feature type="binding site" evidence="9 13">
    <location>
        <position position="11"/>
    </location>
    <ligand>
        <name>Mn(2+)</name>
        <dbReference type="ChEBI" id="CHEBI:29035"/>
        <label>2</label>
    </ligand>
</feature>
<evidence type="ECO:0000256" key="12">
    <source>
        <dbReference type="PIRSR" id="PIRSR001492-2"/>
    </source>
</evidence>
<dbReference type="InterPro" id="IPR005995">
    <property type="entry name" value="Pgm_bpd_ind"/>
</dbReference>
<keyword evidence="17" id="KW-1185">Reference proteome</keyword>
<evidence type="ECO:0000256" key="1">
    <source>
        <dbReference type="ARBA" id="ARBA00000370"/>
    </source>
</evidence>
<keyword evidence="8 9" id="KW-0413">Isomerase</keyword>
<evidence type="ECO:0000256" key="5">
    <source>
        <dbReference type="ARBA" id="ARBA00022723"/>
    </source>
</evidence>
<feature type="active site" description="Phosphoserine intermediate" evidence="9 11">
    <location>
        <position position="61"/>
    </location>
</feature>
<dbReference type="UniPathway" id="UPA00109">
    <property type="reaction ID" value="UER00186"/>
</dbReference>
<accession>A0A0X3AQA1</accession>
<feature type="binding site" evidence="9 12">
    <location>
        <position position="189"/>
    </location>
    <ligand>
        <name>substrate</name>
    </ligand>
</feature>
<feature type="binding site" evidence="9 12">
    <location>
        <position position="183"/>
    </location>
    <ligand>
        <name>substrate</name>
    </ligand>
</feature>
<keyword evidence="5 9" id="KW-0479">Metal-binding</keyword>
<dbReference type="EMBL" id="FCOR01000008">
    <property type="protein sequence ID" value="CVK16551.1"/>
    <property type="molecule type" value="Genomic_DNA"/>
</dbReference>
<evidence type="ECO:0000256" key="4">
    <source>
        <dbReference type="ARBA" id="ARBA00008819"/>
    </source>
</evidence>
<dbReference type="CDD" id="cd16010">
    <property type="entry name" value="iPGM"/>
    <property type="match status" value="1"/>
</dbReference>
<comment type="subunit">
    <text evidence="9">Monomer.</text>
</comment>
<feature type="binding site" evidence="9 12">
    <location>
        <begin position="152"/>
        <end position="153"/>
    </location>
    <ligand>
        <name>substrate</name>
    </ligand>
</feature>
<feature type="domain" description="BPG-independent PGAM N-terminal" evidence="15">
    <location>
        <begin position="81"/>
        <end position="294"/>
    </location>
</feature>
<dbReference type="SUPFAM" id="SSF53649">
    <property type="entry name" value="Alkaline phosphatase-like"/>
    <property type="match status" value="1"/>
</dbReference>
<feature type="binding site" evidence="9 13">
    <location>
        <position position="61"/>
    </location>
    <ligand>
        <name>Mn(2+)</name>
        <dbReference type="ChEBI" id="CHEBI:29035"/>
        <label>2</label>
    </ligand>
</feature>
<evidence type="ECO:0000313" key="16">
    <source>
        <dbReference type="EMBL" id="CVK16551.1"/>
    </source>
</evidence>
<reference evidence="16 17" key="1">
    <citation type="submission" date="2016-01" db="EMBL/GenBank/DDBJ databases">
        <authorList>
            <person name="McClelland M."/>
            <person name="Jain A."/>
            <person name="Saraogi P."/>
            <person name="Mendelson R."/>
            <person name="Westerman R."/>
            <person name="SanMiguel P."/>
            <person name="Csonka L."/>
        </authorList>
    </citation>
    <scope>NUCLEOTIDE SEQUENCE [LARGE SCALE GENOMIC DNA]</scope>
    <source>
        <strain evidence="16 17">R-53146</strain>
    </source>
</reference>
<dbReference type="GO" id="GO:0005829">
    <property type="term" value="C:cytosol"/>
    <property type="evidence" value="ECO:0007669"/>
    <property type="project" value="TreeGrafter"/>
</dbReference>
<protein>
    <recommendedName>
        <fullName evidence="9 10">2,3-bisphosphoglycerate-independent phosphoglycerate mutase</fullName>
        <shortName evidence="9">BPG-independent PGAM</shortName>
        <shortName evidence="9">Phosphoglyceromutase</shortName>
        <shortName evidence="9">iPGM</shortName>
        <ecNumber evidence="9 10">5.4.2.12</ecNumber>
    </recommendedName>
</protein>
<dbReference type="Proteomes" id="UP000182761">
    <property type="component" value="Unassembled WGS sequence"/>
</dbReference>
<feature type="binding site" evidence="9 13">
    <location>
        <position position="440"/>
    </location>
    <ligand>
        <name>Mn(2+)</name>
        <dbReference type="ChEBI" id="CHEBI:29035"/>
        <label>2</label>
    </ligand>
</feature>
<evidence type="ECO:0000256" key="11">
    <source>
        <dbReference type="PIRSR" id="PIRSR001492-1"/>
    </source>
</evidence>
<gene>
    <name evidence="9" type="primary">gpmI</name>
    <name evidence="16" type="ORF">Ga0061079_10852</name>
</gene>
<evidence type="ECO:0000259" key="14">
    <source>
        <dbReference type="Pfam" id="PF01676"/>
    </source>
</evidence>
<name>A0A0X3AQA1_9FLAO</name>
<feature type="binding site" evidence="9 13">
    <location>
        <position position="458"/>
    </location>
    <ligand>
        <name>Mn(2+)</name>
        <dbReference type="ChEBI" id="CHEBI:29035"/>
        <label>1</label>
    </ligand>
</feature>
<dbReference type="PANTHER" id="PTHR31637">
    <property type="entry name" value="2,3-BISPHOSPHOGLYCERATE-INDEPENDENT PHOSPHOGLYCERATE MUTASE"/>
    <property type="match status" value="1"/>
</dbReference>
<evidence type="ECO:0000256" key="9">
    <source>
        <dbReference type="HAMAP-Rule" id="MF_01038"/>
    </source>
</evidence>
<evidence type="ECO:0000256" key="7">
    <source>
        <dbReference type="ARBA" id="ARBA00023211"/>
    </source>
</evidence>
<organism evidence="16 17">
    <name type="scientific">Apibacter mensalis</name>
    <dbReference type="NCBI Taxonomy" id="1586267"/>
    <lineage>
        <taxon>Bacteria</taxon>
        <taxon>Pseudomonadati</taxon>
        <taxon>Bacteroidota</taxon>
        <taxon>Flavobacteriia</taxon>
        <taxon>Flavobacteriales</taxon>
        <taxon>Weeksellaceae</taxon>
        <taxon>Apibacter</taxon>
    </lineage>
</organism>
<comment type="cofactor">
    <cofactor evidence="9">
        <name>Mn(2+)</name>
        <dbReference type="ChEBI" id="CHEBI:29035"/>
    </cofactor>
    <text evidence="9">Binds 2 manganese ions per subunit.</text>
</comment>
<dbReference type="PIRSF" id="PIRSF001492">
    <property type="entry name" value="IPGAM"/>
    <property type="match status" value="1"/>
</dbReference>
<evidence type="ECO:0000259" key="15">
    <source>
        <dbReference type="Pfam" id="PF06415"/>
    </source>
</evidence>
<evidence type="ECO:0000256" key="8">
    <source>
        <dbReference type="ARBA" id="ARBA00023235"/>
    </source>
</evidence>
<dbReference type="FunFam" id="3.40.1450.10:FF:000002">
    <property type="entry name" value="2,3-bisphosphoglycerate-independent phosphoglycerate mutase"/>
    <property type="match status" value="1"/>
</dbReference>
<comment type="function">
    <text evidence="2 9">Catalyzes the interconversion of 2-phosphoglycerate and 3-phosphoglycerate.</text>
</comment>
<dbReference type="GO" id="GO:0004619">
    <property type="term" value="F:phosphoglycerate mutase activity"/>
    <property type="evidence" value="ECO:0007669"/>
    <property type="project" value="UniProtKB-UniRule"/>
</dbReference>
<keyword evidence="7 9" id="KW-0464">Manganese</keyword>
<dbReference type="InterPro" id="IPR011258">
    <property type="entry name" value="BPG-indep_PGM_N"/>
</dbReference>
<dbReference type="Gene3D" id="3.40.1450.10">
    <property type="entry name" value="BPG-independent phosphoglycerate mutase, domain B"/>
    <property type="match status" value="1"/>
</dbReference>
<comment type="similarity">
    <text evidence="4 9">Belongs to the BPG-independent phosphoglycerate mutase family.</text>
</comment>
<comment type="catalytic activity">
    <reaction evidence="1 9">
        <text>(2R)-2-phosphoglycerate = (2R)-3-phosphoglycerate</text>
        <dbReference type="Rhea" id="RHEA:15901"/>
        <dbReference type="ChEBI" id="CHEBI:58272"/>
        <dbReference type="ChEBI" id="CHEBI:58289"/>
        <dbReference type="EC" id="5.4.2.12"/>
    </reaction>
</comment>
<feature type="binding site" evidence="9 13">
    <location>
        <position position="403"/>
    </location>
    <ligand>
        <name>Mn(2+)</name>
        <dbReference type="ChEBI" id="CHEBI:29035"/>
        <label>1</label>
    </ligand>
</feature>
<feature type="binding site" evidence="9 13">
    <location>
        <position position="441"/>
    </location>
    <ligand>
        <name>Mn(2+)</name>
        <dbReference type="ChEBI" id="CHEBI:29035"/>
        <label>2</label>
    </ligand>
</feature>
<dbReference type="NCBIfam" id="TIGR01307">
    <property type="entry name" value="pgm_bpd_ind"/>
    <property type="match status" value="1"/>
</dbReference>
<dbReference type="STRING" id="1586267.GCA_001418685_01412"/>
<dbReference type="PANTHER" id="PTHR31637:SF0">
    <property type="entry name" value="2,3-BISPHOSPHOGLYCERATE-INDEPENDENT PHOSPHOGLYCERATE MUTASE"/>
    <property type="match status" value="1"/>
</dbReference>
<feature type="binding site" evidence="9 13">
    <location>
        <position position="399"/>
    </location>
    <ligand>
        <name>Mn(2+)</name>
        <dbReference type="ChEBI" id="CHEBI:29035"/>
        <label>1</label>
    </ligand>
</feature>
<evidence type="ECO:0000313" key="17">
    <source>
        <dbReference type="Proteomes" id="UP000182761"/>
    </source>
</evidence>
<dbReference type="GO" id="GO:0030145">
    <property type="term" value="F:manganese ion binding"/>
    <property type="evidence" value="ECO:0007669"/>
    <property type="project" value="UniProtKB-UniRule"/>
</dbReference>
<comment type="pathway">
    <text evidence="3 9">Carbohydrate degradation; glycolysis; pyruvate from D-glyceraldehyde 3-phosphate: step 3/5.</text>
</comment>
<feature type="domain" description="Metalloenzyme" evidence="14">
    <location>
        <begin position="3"/>
        <end position="494"/>
    </location>
</feature>
<feature type="binding site" evidence="9 12">
    <location>
        <position position="331"/>
    </location>
    <ligand>
        <name>substrate</name>
    </ligand>
</feature>
<evidence type="ECO:0000256" key="2">
    <source>
        <dbReference type="ARBA" id="ARBA00002315"/>
    </source>
</evidence>
<evidence type="ECO:0000256" key="10">
    <source>
        <dbReference type="NCBIfam" id="TIGR01307"/>
    </source>
</evidence>
<sequence length="507" mass="56439">MNKKVILMILDGWGIATDKSVSAIDHARTPFMDSCFQKYSNTTLITYGLDVGLPKGQMGNSEVGHMNLGAGRVVYQNLTKINLAVENGTLGNEEELKKAFDYAKHNNKPVHFIGLVSNGGVHSHISHLKSLVEAAKSSQVKNVFIHAFTDGRDCDPQSGKGFIKDTIEFCEDNNAKLASIVGRYYAMDRDKRWERVKIAYDAMVNAEGNKTDNPLQAIQQSYQEGITDEFLTPIVVTENNKPVAKIQEGDVVICFNFRTDRPREIVDVLSQHDHPEVGIKKLDLYFVTMTEYDETFKNIHVIFKEDTIKNTLGEVIANATLKQIRIAETEKYPHVTFFFSGGEEKVFENEKRILAPSPKDVPTYDLKPQMAAYEIRDAIIPELEKKEVDFVCLNFANADMVGHTGVFEAAIKAAEVVDECAGDICKVALDNGYTTLIIADHGNSDKMKNEDGSPNTQHTTNLVPLIIVDHEKFNLKQGKLGDIAPTILTLMGLPIPQEMTGNVLIDK</sequence>
<dbReference type="InterPro" id="IPR017850">
    <property type="entry name" value="Alkaline_phosphatase_core_sf"/>
</dbReference>
<dbReference type="Pfam" id="PF06415">
    <property type="entry name" value="iPGM_N"/>
    <property type="match status" value="1"/>
</dbReference>
<dbReference type="Gene3D" id="3.40.720.10">
    <property type="entry name" value="Alkaline Phosphatase, subunit A"/>
    <property type="match status" value="1"/>
</dbReference>
<dbReference type="InterPro" id="IPR006124">
    <property type="entry name" value="Metalloenzyme"/>
</dbReference>
<feature type="binding site" evidence="9 12">
    <location>
        <position position="122"/>
    </location>
    <ligand>
        <name>substrate</name>
    </ligand>
</feature>